<dbReference type="PANTHER" id="PTHR46637:SF1">
    <property type="entry name" value="BLL5188 PROTEIN"/>
    <property type="match status" value="1"/>
</dbReference>
<protein>
    <submittedName>
        <fullName evidence="3">Transposase</fullName>
    </submittedName>
</protein>
<evidence type="ECO:0000313" key="4">
    <source>
        <dbReference type="Proteomes" id="UP001354709"/>
    </source>
</evidence>
<dbReference type="PANTHER" id="PTHR46637">
    <property type="entry name" value="TIS1421-TRANSPOSASE PROTEIN A"/>
    <property type="match status" value="1"/>
</dbReference>
<proteinExistence type="predicted"/>
<gene>
    <name evidence="3" type="ORF">V2J94_03600</name>
</gene>
<keyword evidence="4" id="KW-1185">Reference proteome</keyword>
<name>A0ABU7PRY3_9ACTN</name>
<dbReference type="EMBL" id="JAZBJO010000001">
    <property type="protein sequence ID" value="MEE4590989.1"/>
    <property type="molecule type" value="Genomic_DNA"/>
</dbReference>
<accession>A0ABU7PRY3</accession>
<feature type="region of interest" description="Disordered" evidence="1">
    <location>
        <begin position="123"/>
        <end position="149"/>
    </location>
</feature>
<comment type="caution">
    <text evidence="3">The sequence shown here is derived from an EMBL/GenBank/DDBJ whole genome shotgun (WGS) entry which is preliminary data.</text>
</comment>
<reference evidence="3 4" key="1">
    <citation type="submission" date="2023-11" db="EMBL/GenBank/DDBJ databases">
        <title>30 novel species of actinomycetes from the DSMZ collection.</title>
        <authorList>
            <person name="Nouioui I."/>
        </authorList>
    </citation>
    <scope>NUCLEOTIDE SEQUENCE [LARGE SCALE GENOMIC DNA]</scope>
    <source>
        <strain evidence="3 4">DSM 41524</strain>
    </source>
</reference>
<dbReference type="Pfam" id="PF13340">
    <property type="entry name" value="DUF4096"/>
    <property type="match status" value="1"/>
</dbReference>
<feature type="region of interest" description="Disordered" evidence="1">
    <location>
        <begin position="1"/>
        <end position="50"/>
    </location>
</feature>
<evidence type="ECO:0000256" key="1">
    <source>
        <dbReference type="SAM" id="MobiDB-lite"/>
    </source>
</evidence>
<organism evidence="3 4">
    <name type="scientific">Streptomyces asiaticus subsp. ignotus</name>
    <dbReference type="NCBI Taxonomy" id="3098222"/>
    <lineage>
        <taxon>Bacteria</taxon>
        <taxon>Bacillati</taxon>
        <taxon>Actinomycetota</taxon>
        <taxon>Actinomycetes</taxon>
        <taxon>Kitasatosporales</taxon>
        <taxon>Streptomycetaceae</taxon>
        <taxon>Streptomyces</taxon>
        <taxon>Streptomyces violaceusniger group</taxon>
    </lineage>
</organism>
<dbReference type="InterPro" id="IPR052909">
    <property type="entry name" value="Transposase_6_like"/>
</dbReference>
<feature type="compositionally biased region" description="Polar residues" evidence="1">
    <location>
        <begin position="134"/>
        <end position="149"/>
    </location>
</feature>
<feature type="compositionally biased region" description="Polar residues" evidence="1">
    <location>
        <begin position="31"/>
        <end position="50"/>
    </location>
</feature>
<evidence type="ECO:0000313" key="3">
    <source>
        <dbReference type="EMBL" id="MEE4590989.1"/>
    </source>
</evidence>
<evidence type="ECO:0000259" key="2">
    <source>
        <dbReference type="Pfam" id="PF13340"/>
    </source>
</evidence>
<dbReference type="InterPro" id="IPR025161">
    <property type="entry name" value="IS402-like_dom"/>
</dbReference>
<feature type="domain" description="Insertion element IS402-like" evidence="2">
    <location>
        <begin position="39"/>
        <end position="91"/>
    </location>
</feature>
<sequence>MTPRTCRQSKSWASALSTTPRTPRRRPHCSTPYSWTTPRPHNQPSRQLSTSGVVRVIRTGLSWRDLSDRYGRWKTVYTRFRRYALYGVFTRALQEDQAWADAAGDIDWLVQIDSTIVRAHQHAAATGRKRGPSGRTNRAITLSTDPEAD</sequence>
<feature type="compositionally biased region" description="Polar residues" evidence="1">
    <location>
        <begin position="1"/>
        <end position="17"/>
    </location>
</feature>
<dbReference type="Proteomes" id="UP001354709">
    <property type="component" value="Unassembled WGS sequence"/>
</dbReference>